<feature type="chain" id="PRO_5046633785" evidence="1">
    <location>
        <begin position="21"/>
        <end position="243"/>
    </location>
</feature>
<dbReference type="PROSITE" id="PS51257">
    <property type="entry name" value="PROKAR_LIPOPROTEIN"/>
    <property type="match status" value="1"/>
</dbReference>
<sequence>MKLFFPLLLFLLLLSGCLGPSTPSRELVQTAENNRIQVQFDKIEEAEWEGNNGFFIYILATSLFDYHVDNDFLYRMGSTIIDQDGQTYKALFSETIESDLGSDTILFRQFYSPILNDSIETLSIDVFVKPTYYKRNVVFQDLEDDMSDLLTNDLYIQQVQVENNQIHLNVFDVHNLNGLTVTLRQENEDIFPAYTRTSYSQETNQLTASYEFTKAVTEPFTLTLNRLKLQDQIWHFTIDVPTN</sequence>
<proteinExistence type="predicted"/>
<evidence type="ECO:0000313" key="3">
    <source>
        <dbReference type="Proteomes" id="UP001589833"/>
    </source>
</evidence>
<name>A0ABV6NAG3_9BACI</name>
<comment type="caution">
    <text evidence="2">The sequence shown here is derived from an EMBL/GenBank/DDBJ whole genome shotgun (WGS) entry which is preliminary data.</text>
</comment>
<feature type="signal peptide" evidence="1">
    <location>
        <begin position="1"/>
        <end position="20"/>
    </location>
</feature>
<dbReference type="EMBL" id="JBHLTR010000003">
    <property type="protein sequence ID" value="MFC0557742.1"/>
    <property type="molecule type" value="Genomic_DNA"/>
</dbReference>
<evidence type="ECO:0000256" key="1">
    <source>
        <dbReference type="SAM" id="SignalP"/>
    </source>
</evidence>
<accession>A0ABV6NAG3</accession>
<gene>
    <name evidence="2" type="ORF">ACFFH4_01575</name>
</gene>
<reference evidence="2 3" key="1">
    <citation type="submission" date="2024-09" db="EMBL/GenBank/DDBJ databases">
        <authorList>
            <person name="Sun Q."/>
            <person name="Mori K."/>
        </authorList>
    </citation>
    <scope>NUCLEOTIDE SEQUENCE [LARGE SCALE GENOMIC DNA]</scope>
    <source>
        <strain evidence="2 3">NCAIM B.02301</strain>
    </source>
</reference>
<keyword evidence="1" id="KW-0732">Signal</keyword>
<keyword evidence="3" id="KW-1185">Reference proteome</keyword>
<evidence type="ECO:0000313" key="2">
    <source>
        <dbReference type="EMBL" id="MFC0557742.1"/>
    </source>
</evidence>
<dbReference type="RefSeq" id="WP_273843114.1">
    <property type="nucleotide sequence ID" value="NZ_JAQQWT010000006.1"/>
</dbReference>
<dbReference type="Proteomes" id="UP001589833">
    <property type="component" value="Unassembled WGS sequence"/>
</dbReference>
<protein>
    <submittedName>
        <fullName evidence="2">Uncharacterized protein</fullName>
    </submittedName>
</protein>
<organism evidence="2 3">
    <name type="scientific">Halalkalibacter alkalisediminis</name>
    <dbReference type="NCBI Taxonomy" id="935616"/>
    <lineage>
        <taxon>Bacteria</taxon>
        <taxon>Bacillati</taxon>
        <taxon>Bacillota</taxon>
        <taxon>Bacilli</taxon>
        <taxon>Bacillales</taxon>
        <taxon>Bacillaceae</taxon>
        <taxon>Halalkalibacter</taxon>
    </lineage>
</organism>